<feature type="region of interest" description="Disordered" evidence="2">
    <location>
        <begin position="293"/>
        <end position="346"/>
    </location>
</feature>
<evidence type="ECO:0000313" key="3">
    <source>
        <dbReference type="EMBL" id="KAA8893030.1"/>
    </source>
</evidence>
<reference evidence="3 4" key="1">
    <citation type="submission" date="2019-09" db="EMBL/GenBank/DDBJ databases">
        <title>Draft genome of the ectomycorrhizal ascomycete Sphaerosporella brunnea.</title>
        <authorList>
            <consortium name="DOE Joint Genome Institute"/>
            <person name="Benucci G.M."/>
            <person name="Marozzi G."/>
            <person name="Antonielli L."/>
            <person name="Sanchez S."/>
            <person name="Marco P."/>
            <person name="Wang X."/>
            <person name="Falini L.B."/>
            <person name="Barry K."/>
            <person name="Haridas S."/>
            <person name="Lipzen A."/>
            <person name="Labutti K."/>
            <person name="Grigoriev I.V."/>
            <person name="Murat C."/>
            <person name="Martin F."/>
            <person name="Albertini E."/>
            <person name="Donnini D."/>
            <person name="Bonito G."/>
        </authorList>
    </citation>
    <scope>NUCLEOTIDE SEQUENCE [LARGE SCALE GENOMIC DNA]</scope>
    <source>
        <strain evidence="3 4">Sb_GMNB300</strain>
    </source>
</reference>
<keyword evidence="4" id="KW-1185">Reference proteome</keyword>
<proteinExistence type="predicted"/>
<dbReference type="EMBL" id="VXIS01000521">
    <property type="protein sequence ID" value="KAA8893030.1"/>
    <property type="molecule type" value="Genomic_DNA"/>
</dbReference>
<dbReference type="Proteomes" id="UP000326924">
    <property type="component" value="Unassembled WGS sequence"/>
</dbReference>
<dbReference type="InParanoid" id="A0A5J5ECR2"/>
<dbReference type="Gene3D" id="3.30.1600.10">
    <property type="entry name" value="SIR2/SIRT2 'Small Domain"/>
    <property type="match status" value="1"/>
</dbReference>
<feature type="region of interest" description="Disordered" evidence="2">
    <location>
        <begin position="406"/>
        <end position="431"/>
    </location>
</feature>
<evidence type="ECO:0000313" key="4">
    <source>
        <dbReference type="Proteomes" id="UP000326924"/>
    </source>
</evidence>
<feature type="region of interest" description="Disordered" evidence="2">
    <location>
        <begin position="226"/>
        <end position="276"/>
    </location>
</feature>
<dbReference type="InterPro" id="IPR026591">
    <property type="entry name" value="Sirtuin_cat_small_dom_sf"/>
</dbReference>
<feature type="compositionally biased region" description="Polar residues" evidence="2">
    <location>
        <begin position="255"/>
        <end position="270"/>
    </location>
</feature>
<dbReference type="AlphaFoldDB" id="A0A5J5ECR2"/>
<organism evidence="3 4">
    <name type="scientific">Sphaerosporella brunnea</name>
    <dbReference type="NCBI Taxonomy" id="1250544"/>
    <lineage>
        <taxon>Eukaryota</taxon>
        <taxon>Fungi</taxon>
        <taxon>Dikarya</taxon>
        <taxon>Ascomycota</taxon>
        <taxon>Pezizomycotina</taxon>
        <taxon>Pezizomycetes</taxon>
        <taxon>Pezizales</taxon>
        <taxon>Pyronemataceae</taxon>
        <taxon>Sphaerosporella</taxon>
    </lineage>
</organism>
<sequence>MAFNKLTIQSTAQILLHAPKVIVVKGGPLDGEMKDHSTDHRHTIGKLHLVIRYLVEQHKLQRFYTTGIEGLNPDPHTHLWNMVQLHGDPQWRICVSCQTTYLDQEGVRCKLCIIKRPNTRGRGLLKLYLSERAQRLSQKHIDQIKAHDCKTPPAVLLLLGIPAQDTRLQNFVNDISGAVTREHGTIISIGTDNEQTVNRATRSRPATYSLSVHPENWATAIMEVISPSSTTEDRKRSRASSPAPPPRKRPATSSGKQNASSAATPTQRNSMDGCRVDDHAGAFKRKIMIDTTGEGLATGPSGSNDIVTPGLGQKRADVPDAPTSRRTNRETPSLVRVHEASKSMSGALNVSPVKNEVDERRGPANFGLGAGFKRTSGYNTMANTPGGTPQVKLEVDAPGCDIPQVKPEVNASPSAPQAAKYNTLPSTRRQPSYIGRLGSKSRISCKTMANTAGGTPQVKLEVDAPGNLGGPGSNNRIQRTVRDMISLYEGRRPFCRKHCRPGNDCCN</sequence>
<name>A0A5J5ECR2_9PEZI</name>
<comment type="caution">
    <text evidence="3">The sequence shown here is derived from an EMBL/GenBank/DDBJ whole genome shotgun (WGS) entry which is preliminary data.</text>
</comment>
<evidence type="ECO:0000256" key="2">
    <source>
        <dbReference type="SAM" id="MobiDB-lite"/>
    </source>
</evidence>
<dbReference type="GO" id="GO:0016740">
    <property type="term" value="F:transferase activity"/>
    <property type="evidence" value="ECO:0007669"/>
    <property type="project" value="UniProtKB-KW"/>
</dbReference>
<accession>A0A5J5ECR2</accession>
<evidence type="ECO:0000256" key="1">
    <source>
        <dbReference type="ARBA" id="ARBA00022679"/>
    </source>
</evidence>
<dbReference type="SUPFAM" id="SSF52467">
    <property type="entry name" value="DHS-like NAD/FAD-binding domain"/>
    <property type="match status" value="1"/>
</dbReference>
<dbReference type="InterPro" id="IPR029035">
    <property type="entry name" value="DHS-like_NAD/FAD-binding_dom"/>
</dbReference>
<dbReference type="Gene3D" id="3.40.50.1220">
    <property type="entry name" value="TPP-binding domain"/>
    <property type="match status" value="1"/>
</dbReference>
<keyword evidence="1" id="KW-0808">Transferase</keyword>
<gene>
    <name evidence="3" type="ORF">FN846DRAFT_896345</name>
</gene>
<protein>
    <submittedName>
        <fullName evidence="3">Uncharacterized protein</fullName>
    </submittedName>
</protein>